<gene>
    <name evidence="3" type="ORF">Cni_G01828</name>
</gene>
<accession>A0AAQ3PYV8</accession>
<dbReference type="InterPro" id="IPR028005">
    <property type="entry name" value="AcTrfase_ESCO_Znf_dom"/>
</dbReference>
<dbReference type="Pfam" id="PF13878">
    <property type="entry name" value="zf-C2H2_3"/>
    <property type="match status" value="1"/>
</dbReference>
<organism evidence="3 4">
    <name type="scientific">Canna indica</name>
    <name type="common">Indian-shot</name>
    <dbReference type="NCBI Taxonomy" id="4628"/>
    <lineage>
        <taxon>Eukaryota</taxon>
        <taxon>Viridiplantae</taxon>
        <taxon>Streptophyta</taxon>
        <taxon>Embryophyta</taxon>
        <taxon>Tracheophyta</taxon>
        <taxon>Spermatophyta</taxon>
        <taxon>Magnoliopsida</taxon>
        <taxon>Liliopsida</taxon>
        <taxon>Zingiberales</taxon>
        <taxon>Cannaceae</taxon>
        <taxon>Canna</taxon>
    </lineage>
</organism>
<evidence type="ECO:0000313" key="4">
    <source>
        <dbReference type="Proteomes" id="UP001327560"/>
    </source>
</evidence>
<dbReference type="EMBL" id="CP136890">
    <property type="protein sequence ID" value="WOK93135.1"/>
    <property type="molecule type" value="Genomic_DNA"/>
</dbReference>
<feature type="compositionally biased region" description="Polar residues" evidence="1">
    <location>
        <begin position="1"/>
        <end position="10"/>
    </location>
</feature>
<dbReference type="PANTHER" id="PTHR45884">
    <property type="entry name" value="N-ACETYLTRANSFERASE ECO"/>
    <property type="match status" value="1"/>
</dbReference>
<dbReference type="PANTHER" id="PTHR45884:SF2">
    <property type="entry name" value="N-ACETYLTRANSFERASE ECO"/>
    <property type="match status" value="1"/>
</dbReference>
<dbReference type="GO" id="GO:0005634">
    <property type="term" value="C:nucleus"/>
    <property type="evidence" value="ECO:0007669"/>
    <property type="project" value="TreeGrafter"/>
</dbReference>
<protein>
    <recommendedName>
        <fullName evidence="2">N-acetyltransferase ESCO zinc-finger domain-containing protein</fullName>
    </recommendedName>
</protein>
<feature type="region of interest" description="Disordered" evidence="1">
    <location>
        <begin position="1"/>
        <end position="25"/>
    </location>
</feature>
<evidence type="ECO:0000259" key="2">
    <source>
        <dbReference type="Pfam" id="PF13878"/>
    </source>
</evidence>
<feature type="compositionally biased region" description="Basic and acidic residues" evidence="1">
    <location>
        <begin position="12"/>
        <end position="24"/>
    </location>
</feature>
<reference evidence="3 4" key="1">
    <citation type="submission" date="2023-10" db="EMBL/GenBank/DDBJ databases">
        <title>Chromosome-scale genome assembly provides insights into flower coloration mechanisms of Canna indica.</title>
        <authorList>
            <person name="Li C."/>
        </authorList>
    </citation>
    <scope>NUCLEOTIDE SEQUENCE [LARGE SCALE GENOMIC DNA]</scope>
    <source>
        <tissue evidence="3">Flower</tissue>
    </source>
</reference>
<dbReference type="GO" id="GO:0000785">
    <property type="term" value="C:chromatin"/>
    <property type="evidence" value="ECO:0007669"/>
    <property type="project" value="TreeGrafter"/>
</dbReference>
<evidence type="ECO:0000313" key="3">
    <source>
        <dbReference type="EMBL" id="WOK93135.1"/>
    </source>
</evidence>
<sequence>MLLDFHSTSDGGDGKKTDRGESEAKVSIVSSSSKFLNKKRSCVQYHLEFGQSGFLLHSCSVCGMMYFCGDEIDEKLHKVSSRATTKESNSRYPLTTNQTLPPLDWEQYVSEIASGIMKEQSPKRNTGCVLGKRPYST</sequence>
<dbReference type="GO" id="GO:0007064">
    <property type="term" value="P:mitotic sister chromatid cohesion"/>
    <property type="evidence" value="ECO:0007669"/>
    <property type="project" value="TreeGrafter"/>
</dbReference>
<evidence type="ECO:0000256" key="1">
    <source>
        <dbReference type="SAM" id="MobiDB-lite"/>
    </source>
</evidence>
<dbReference type="Proteomes" id="UP001327560">
    <property type="component" value="Chromosome 1"/>
</dbReference>
<feature type="domain" description="N-acetyltransferase ESCO zinc-finger" evidence="2">
    <location>
        <begin position="44"/>
        <end position="78"/>
    </location>
</feature>
<dbReference type="AlphaFoldDB" id="A0AAQ3PYV8"/>
<name>A0AAQ3PYV8_9LILI</name>
<keyword evidence="4" id="KW-1185">Reference proteome</keyword>
<dbReference type="GO" id="GO:0061733">
    <property type="term" value="F:protein-lysine-acetyltransferase activity"/>
    <property type="evidence" value="ECO:0007669"/>
    <property type="project" value="TreeGrafter"/>
</dbReference>
<proteinExistence type="predicted"/>